<dbReference type="InterPro" id="IPR003439">
    <property type="entry name" value="ABC_transporter-like_ATP-bd"/>
</dbReference>
<dbReference type="InterPro" id="IPR013611">
    <property type="entry name" value="Transp-assoc_OB_typ2"/>
</dbReference>
<dbReference type="Gene3D" id="3.40.50.300">
    <property type="entry name" value="P-loop containing nucleotide triphosphate hydrolases"/>
    <property type="match status" value="1"/>
</dbReference>
<dbReference type="InterPro" id="IPR017871">
    <property type="entry name" value="ABC_transporter-like_CS"/>
</dbReference>
<evidence type="ECO:0000313" key="7">
    <source>
        <dbReference type="Proteomes" id="UP000553963"/>
    </source>
</evidence>
<evidence type="ECO:0000256" key="1">
    <source>
        <dbReference type="ARBA" id="ARBA00005417"/>
    </source>
</evidence>
<feature type="domain" description="ABC transporter" evidence="5">
    <location>
        <begin position="14"/>
        <end position="244"/>
    </location>
</feature>
<name>A0A840ARW7_9HYPH</name>
<dbReference type="SUPFAM" id="SSF50331">
    <property type="entry name" value="MOP-like"/>
    <property type="match status" value="1"/>
</dbReference>
<dbReference type="RefSeq" id="WP_183399364.1">
    <property type="nucleotide sequence ID" value="NZ_JACIDS010000003.1"/>
</dbReference>
<dbReference type="SMART" id="SM00382">
    <property type="entry name" value="AAA"/>
    <property type="match status" value="1"/>
</dbReference>
<gene>
    <name evidence="6" type="ORF">GGR25_002807</name>
</gene>
<dbReference type="SUPFAM" id="SSF52540">
    <property type="entry name" value="P-loop containing nucleoside triphosphate hydrolases"/>
    <property type="match status" value="1"/>
</dbReference>
<dbReference type="Proteomes" id="UP000553963">
    <property type="component" value="Unassembled WGS sequence"/>
</dbReference>
<protein>
    <submittedName>
        <fullName evidence="6">ABC-type Fe3+/spermidine/putrescine transport system ATPase subunit</fullName>
    </submittedName>
</protein>
<keyword evidence="3" id="KW-0547">Nucleotide-binding</keyword>
<dbReference type="AlphaFoldDB" id="A0A840ARW7"/>
<accession>A0A840ARW7</accession>
<dbReference type="FunFam" id="3.40.50.300:FF:000425">
    <property type="entry name" value="Probable ABC transporter, ATP-binding subunit"/>
    <property type="match status" value="1"/>
</dbReference>
<keyword evidence="4" id="KW-0067">ATP-binding</keyword>
<dbReference type="GO" id="GO:0005524">
    <property type="term" value="F:ATP binding"/>
    <property type="evidence" value="ECO:0007669"/>
    <property type="project" value="UniProtKB-KW"/>
</dbReference>
<proteinExistence type="inferred from homology"/>
<dbReference type="InterPro" id="IPR050093">
    <property type="entry name" value="ABC_SmlMolc_Importer"/>
</dbReference>
<dbReference type="GO" id="GO:0043190">
    <property type="term" value="C:ATP-binding cassette (ABC) transporter complex"/>
    <property type="evidence" value="ECO:0007669"/>
    <property type="project" value="InterPro"/>
</dbReference>
<comment type="similarity">
    <text evidence="1">Belongs to the ABC transporter superfamily.</text>
</comment>
<evidence type="ECO:0000259" key="5">
    <source>
        <dbReference type="PROSITE" id="PS50893"/>
    </source>
</evidence>
<organism evidence="6 7">
    <name type="scientific">Kaistia hirudinis</name>
    <dbReference type="NCBI Taxonomy" id="1293440"/>
    <lineage>
        <taxon>Bacteria</taxon>
        <taxon>Pseudomonadati</taxon>
        <taxon>Pseudomonadota</taxon>
        <taxon>Alphaproteobacteria</taxon>
        <taxon>Hyphomicrobiales</taxon>
        <taxon>Kaistiaceae</taxon>
        <taxon>Kaistia</taxon>
    </lineage>
</organism>
<dbReference type="PANTHER" id="PTHR42781:SF4">
    <property type="entry name" value="SPERMIDINE_PUTRESCINE IMPORT ATP-BINDING PROTEIN POTA"/>
    <property type="match status" value="1"/>
</dbReference>
<sequence length="369" mass="39816">MPRNLTSDTPTSAVSLEGVSKSYDGRRVLADLSLEVAAGEFLAIVGPSGSGKTTVMRIIGGFEAPDAGTVRIAGEDVTELPAERRSVNTVFQSYALFPHMSVIENVAYGPRMRGLSRRDRRKKAAEFLDLVRLSDFAERRPHELSGGMQQRVALARALANEPTVLLLDEPLGALDRKLRDEMQRELRRVQAELKATFIYVTHDQDEAFGMADRLAVMREGRFEQIGPPAEIYDRPVNGWVSLFVGSANTIAARVERAGVLQADIGTIEADYLAPGLAAGDRALVAIRPEATRFVPQAGASGANRIPAVLADVVAIGPSLRLRAATAGGLAFESVVQRHAGDTSEPLPGTPVFVTFDATAARAYRDERPN</sequence>
<dbReference type="GO" id="GO:0022857">
    <property type="term" value="F:transmembrane transporter activity"/>
    <property type="evidence" value="ECO:0007669"/>
    <property type="project" value="InterPro"/>
</dbReference>
<dbReference type="InterPro" id="IPR008995">
    <property type="entry name" value="Mo/tungstate-bd_C_term_dom"/>
</dbReference>
<dbReference type="InterPro" id="IPR027417">
    <property type="entry name" value="P-loop_NTPase"/>
</dbReference>
<dbReference type="EMBL" id="JACIDS010000003">
    <property type="protein sequence ID" value="MBB3931757.1"/>
    <property type="molecule type" value="Genomic_DNA"/>
</dbReference>
<evidence type="ECO:0000313" key="6">
    <source>
        <dbReference type="EMBL" id="MBB3931757.1"/>
    </source>
</evidence>
<dbReference type="PROSITE" id="PS00211">
    <property type="entry name" value="ABC_TRANSPORTER_1"/>
    <property type="match status" value="1"/>
</dbReference>
<dbReference type="PANTHER" id="PTHR42781">
    <property type="entry name" value="SPERMIDINE/PUTRESCINE IMPORT ATP-BINDING PROTEIN POTA"/>
    <property type="match status" value="1"/>
</dbReference>
<evidence type="ECO:0000256" key="3">
    <source>
        <dbReference type="ARBA" id="ARBA00022741"/>
    </source>
</evidence>
<evidence type="ECO:0000256" key="2">
    <source>
        <dbReference type="ARBA" id="ARBA00022448"/>
    </source>
</evidence>
<dbReference type="GO" id="GO:0015697">
    <property type="term" value="P:quaternary ammonium group transport"/>
    <property type="evidence" value="ECO:0007669"/>
    <property type="project" value="UniProtKB-ARBA"/>
</dbReference>
<evidence type="ECO:0000256" key="4">
    <source>
        <dbReference type="ARBA" id="ARBA00022840"/>
    </source>
</evidence>
<keyword evidence="7" id="KW-1185">Reference proteome</keyword>
<comment type="caution">
    <text evidence="6">The sequence shown here is derived from an EMBL/GenBank/DDBJ whole genome shotgun (WGS) entry which is preliminary data.</text>
</comment>
<dbReference type="GO" id="GO:0016887">
    <property type="term" value="F:ATP hydrolysis activity"/>
    <property type="evidence" value="ECO:0007669"/>
    <property type="project" value="InterPro"/>
</dbReference>
<dbReference type="Pfam" id="PF00005">
    <property type="entry name" value="ABC_tran"/>
    <property type="match status" value="1"/>
</dbReference>
<keyword evidence="2" id="KW-0813">Transport</keyword>
<dbReference type="Pfam" id="PF08402">
    <property type="entry name" value="TOBE_2"/>
    <property type="match status" value="1"/>
</dbReference>
<dbReference type="Gene3D" id="2.40.50.100">
    <property type="match status" value="1"/>
</dbReference>
<dbReference type="PROSITE" id="PS50893">
    <property type="entry name" value="ABC_TRANSPORTER_2"/>
    <property type="match status" value="1"/>
</dbReference>
<dbReference type="InterPro" id="IPR003593">
    <property type="entry name" value="AAA+_ATPase"/>
</dbReference>
<reference evidence="6 7" key="1">
    <citation type="submission" date="2020-08" db="EMBL/GenBank/DDBJ databases">
        <title>Genomic Encyclopedia of Type Strains, Phase IV (KMG-IV): sequencing the most valuable type-strain genomes for metagenomic binning, comparative biology and taxonomic classification.</title>
        <authorList>
            <person name="Goeker M."/>
        </authorList>
    </citation>
    <scope>NUCLEOTIDE SEQUENCE [LARGE SCALE GENOMIC DNA]</scope>
    <source>
        <strain evidence="6 7">DSM 25966</strain>
    </source>
</reference>